<feature type="domain" description="DUF4440" evidence="2">
    <location>
        <begin position="43"/>
        <end position="155"/>
    </location>
</feature>
<dbReference type="InterPro" id="IPR027843">
    <property type="entry name" value="DUF4440"/>
</dbReference>
<keyword evidence="1" id="KW-0732">Signal</keyword>
<evidence type="ECO:0000313" key="3">
    <source>
        <dbReference type="EMBL" id="QOW22416.1"/>
    </source>
</evidence>
<accession>A0A7S6ULD8</accession>
<evidence type="ECO:0000259" key="2">
    <source>
        <dbReference type="Pfam" id="PF14534"/>
    </source>
</evidence>
<evidence type="ECO:0000256" key="1">
    <source>
        <dbReference type="SAM" id="SignalP"/>
    </source>
</evidence>
<name>A0A7S6ULD8_9GAMM</name>
<dbReference type="Gene3D" id="3.10.450.50">
    <property type="match status" value="1"/>
</dbReference>
<keyword evidence="4" id="KW-1185">Reference proteome</keyword>
<feature type="signal peptide" evidence="1">
    <location>
        <begin position="1"/>
        <end position="24"/>
    </location>
</feature>
<gene>
    <name evidence="3" type="ORF">INQ42_02070</name>
</gene>
<dbReference type="EMBL" id="CP063657">
    <property type="protein sequence ID" value="QOW22416.1"/>
    <property type="molecule type" value="Genomic_DNA"/>
</dbReference>
<organism evidence="3 4">
    <name type="scientific">Novilysobacter avium</name>
    <dbReference type="NCBI Taxonomy" id="2781023"/>
    <lineage>
        <taxon>Bacteria</taxon>
        <taxon>Pseudomonadati</taxon>
        <taxon>Pseudomonadota</taxon>
        <taxon>Gammaproteobacteria</taxon>
        <taxon>Lysobacterales</taxon>
        <taxon>Lysobacteraceae</taxon>
        <taxon>Novilysobacter</taxon>
    </lineage>
</organism>
<dbReference type="InterPro" id="IPR032710">
    <property type="entry name" value="NTF2-like_dom_sf"/>
</dbReference>
<proteinExistence type="predicted"/>
<evidence type="ECO:0000313" key="4">
    <source>
        <dbReference type="Proteomes" id="UP000593932"/>
    </source>
</evidence>
<dbReference type="SUPFAM" id="SSF54427">
    <property type="entry name" value="NTF2-like"/>
    <property type="match status" value="1"/>
</dbReference>
<feature type="chain" id="PRO_5046021163" evidence="1">
    <location>
        <begin position="25"/>
        <end position="167"/>
    </location>
</feature>
<dbReference type="RefSeq" id="WP_194034946.1">
    <property type="nucleotide sequence ID" value="NZ_CP063657.1"/>
</dbReference>
<dbReference type="Proteomes" id="UP000593932">
    <property type="component" value="Chromosome"/>
</dbReference>
<dbReference type="Pfam" id="PF14534">
    <property type="entry name" value="DUF4440"/>
    <property type="match status" value="1"/>
</dbReference>
<reference evidence="3 4" key="1">
    <citation type="submission" date="2020-10" db="EMBL/GenBank/DDBJ databases">
        <title>complete genome sequencing of Lysobacter sp. H23M41.</title>
        <authorList>
            <person name="Bae J.-W."/>
            <person name="Lee S.-Y."/>
        </authorList>
    </citation>
    <scope>NUCLEOTIDE SEQUENCE [LARGE SCALE GENOMIC DNA]</scope>
    <source>
        <strain evidence="3 4">H23M41</strain>
    </source>
</reference>
<protein>
    <submittedName>
        <fullName evidence="3">Nuclear transport factor 2 family protein</fullName>
    </submittedName>
</protein>
<sequence>MKRQSSILLIYLASFTLGISSAFAGSGQQETNSSKDTLFTKVTGLDKAMFDAFNHCSDPKQLKLHASYFAPDVEFYHDTGGVTWTRDEMIANTEKYACSHYRRELIPGTLEVFPVKDFGAIAKGTHRFCQSDNGKCEGKADFLLVWQEKDGRWQITRSLSFGHRPNN</sequence>